<evidence type="ECO:0000313" key="2">
    <source>
        <dbReference type="EMBL" id="KAF6213386.1"/>
    </source>
</evidence>
<evidence type="ECO:0000256" key="1">
    <source>
        <dbReference type="SAM" id="MobiDB-lite"/>
    </source>
</evidence>
<accession>A0A8S9XZ65</accession>
<organism evidence="2 3">
    <name type="scientific">Apolygus lucorum</name>
    <name type="common">Small green plant bug</name>
    <name type="synonym">Lygocoris lucorum</name>
    <dbReference type="NCBI Taxonomy" id="248454"/>
    <lineage>
        <taxon>Eukaryota</taxon>
        <taxon>Metazoa</taxon>
        <taxon>Ecdysozoa</taxon>
        <taxon>Arthropoda</taxon>
        <taxon>Hexapoda</taxon>
        <taxon>Insecta</taxon>
        <taxon>Pterygota</taxon>
        <taxon>Neoptera</taxon>
        <taxon>Paraneoptera</taxon>
        <taxon>Hemiptera</taxon>
        <taxon>Heteroptera</taxon>
        <taxon>Panheteroptera</taxon>
        <taxon>Cimicomorpha</taxon>
        <taxon>Miridae</taxon>
        <taxon>Mirini</taxon>
        <taxon>Apolygus</taxon>
    </lineage>
</organism>
<protein>
    <submittedName>
        <fullName evidence="2">Uncharacterized protein</fullName>
    </submittedName>
</protein>
<name>A0A8S9XZ65_APOLU</name>
<feature type="compositionally biased region" description="Low complexity" evidence="1">
    <location>
        <begin position="1"/>
        <end position="12"/>
    </location>
</feature>
<reference evidence="2" key="1">
    <citation type="journal article" date="2021" name="Mol. Ecol. Resour.">
        <title>Apolygus lucorum genome provides insights into omnivorousness and mesophyll feeding.</title>
        <authorList>
            <person name="Liu Y."/>
            <person name="Liu H."/>
            <person name="Wang H."/>
            <person name="Huang T."/>
            <person name="Liu B."/>
            <person name="Yang B."/>
            <person name="Yin L."/>
            <person name="Li B."/>
            <person name="Zhang Y."/>
            <person name="Zhang S."/>
            <person name="Jiang F."/>
            <person name="Zhang X."/>
            <person name="Ren Y."/>
            <person name="Wang B."/>
            <person name="Wang S."/>
            <person name="Lu Y."/>
            <person name="Wu K."/>
            <person name="Fan W."/>
            <person name="Wang G."/>
        </authorList>
    </citation>
    <scope>NUCLEOTIDE SEQUENCE</scope>
    <source>
        <strain evidence="2">12Hb</strain>
    </source>
</reference>
<feature type="region of interest" description="Disordered" evidence="1">
    <location>
        <begin position="1"/>
        <end position="20"/>
    </location>
</feature>
<comment type="caution">
    <text evidence="2">The sequence shown here is derived from an EMBL/GenBank/DDBJ whole genome shotgun (WGS) entry which is preliminary data.</text>
</comment>
<keyword evidence="3" id="KW-1185">Reference proteome</keyword>
<gene>
    <name evidence="2" type="ORF">GE061_011105</name>
</gene>
<dbReference type="Proteomes" id="UP000466442">
    <property type="component" value="Unassembled WGS sequence"/>
</dbReference>
<dbReference type="AlphaFoldDB" id="A0A8S9XZ65"/>
<proteinExistence type="predicted"/>
<feature type="non-terminal residue" evidence="2">
    <location>
        <position position="1"/>
    </location>
</feature>
<dbReference type="EMBL" id="WIXP02000003">
    <property type="protein sequence ID" value="KAF6213386.1"/>
    <property type="molecule type" value="Genomic_DNA"/>
</dbReference>
<evidence type="ECO:0000313" key="3">
    <source>
        <dbReference type="Proteomes" id="UP000466442"/>
    </source>
</evidence>
<sequence length="66" mass="6760">NTPEASSASSGKPPGPSTLLEFFDWMDEQKSRSQAAPNGVASAGPMGAVATAIKAKKNSLIETEVP</sequence>